<keyword evidence="5" id="KW-0812">Transmembrane</keyword>
<gene>
    <name evidence="9" type="ORF">SAMN05421740_11352</name>
</gene>
<keyword evidence="4" id="KW-1134">Transmembrane beta strand</keyword>
<keyword evidence="6" id="KW-0472">Membrane</keyword>
<dbReference type="OrthoDB" id="976750at2"/>
<dbReference type="STRING" id="332977.SAMN05421740_11352"/>
<feature type="signal peptide" evidence="8">
    <location>
        <begin position="1"/>
        <end position="22"/>
    </location>
</feature>
<organism evidence="9 10">
    <name type="scientific">Parapedobacter koreensis</name>
    <dbReference type="NCBI Taxonomy" id="332977"/>
    <lineage>
        <taxon>Bacteria</taxon>
        <taxon>Pseudomonadati</taxon>
        <taxon>Bacteroidota</taxon>
        <taxon>Sphingobacteriia</taxon>
        <taxon>Sphingobacteriales</taxon>
        <taxon>Sphingobacteriaceae</taxon>
        <taxon>Parapedobacter</taxon>
    </lineage>
</organism>
<evidence type="ECO:0000313" key="10">
    <source>
        <dbReference type="Proteomes" id="UP000198916"/>
    </source>
</evidence>
<dbReference type="EMBL" id="FNZR01000013">
    <property type="protein sequence ID" value="SEL91101.1"/>
    <property type="molecule type" value="Genomic_DNA"/>
</dbReference>
<name>A0A1H7U289_9SPHI</name>
<dbReference type="PANTHER" id="PTHR30026:SF20">
    <property type="entry name" value="OUTER MEMBRANE PROTEIN TOLC"/>
    <property type="match status" value="1"/>
</dbReference>
<reference evidence="10" key="1">
    <citation type="submission" date="2016-10" db="EMBL/GenBank/DDBJ databases">
        <authorList>
            <person name="Varghese N."/>
            <person name="Submissions S."/>
        </authorList>
    </citation>
    <scope>NUCLEOTIDE SEQUENCE [LARGE SCALE GENOMIC DNA]</scope>
    <source>
        <strain evidence="10">Jip14</strain>
    </source>
</reference>
<proteinExistence type="inferred from homology"/>
<dbReference type="Pfam" id="PF02321">
    <property type="entry name" value="OEP"/>
    <property type="match status" value="1"/>
</dbReference>
<dbReference type="PANTHER" id="PTHR30026">
    <property type="entry name" value="OUTER MEMBRANE PROTEIN TOLC"/>
    <property type="match status" value="1"/>
</dbReference>
<keyword evidence="10" id="KW-1185">Reference proteome</keyword>
<evidence type="ECO:0000256" key="4">
    <source>
        <dbReference type="ARBA" id="ARBA00022452"/>
    </source>
</evidence>
<dbReference type="InterPro" id="IPR003423">
    <property type="entry name" value="OMP_efflux"/>
</dbReference>
<dbReference type="GO" id="GO:1990281">
    <property type="term" value="C:efflux pump complex"/>
    <property type="evidence" value="ECO:0007669"/>
    <property type="project" value="TreeGrafter"/>
</dbReference>
<comment type="subcellular location">
    <subcellularLocation>
        <location evidence="1">Cell outer membrane</location>
    </subcellularLocation>
</comment>
<protein>
    <submittedName>
        <fullName evidence="9">Outer membrane protein TolC</fullName>
    </submittedName>
</protein>
<evidence type="ECO:0000256" key="6">
    <source>
        <dbReference type="ARBA" id="ARBA00023136"/>
    </source>
</evidence>
<evidence type="ECO:0000256" key="7">
    <source>
        <dbReference type="ARBA" id="ARBA00023237"/>
    </source>
</evidence>
<dbReference type="InterPro" id="IPR051906">
    <property type="entry name" value="TolC-like"/>
</dbReference>
<dbReference type="GO" id="GO:0015562">
    <property type="term" value="F:efflux transmembrane transporter activity"/>
    <property type="evidence" value="ECO:0007669"/>
    <property type="project" value="InterPro"/>
</dbReference>
<comment type="similarity">
    <text evidence="2">Belongs to the outer membrane factor (OMF) (TC 1.B.17) family.</text>
</comment>
<evidence type="ECO:0000256" key="1">
    <source>
        <dbReference type="ARBA" id="ARBA00004442"/>
    </source>
</evidence>
<dbReference type="GO" id="GO:0015288">
    <property type="term" value="F:porin activity"/>
    <property type="evidence" value="ECO:0007669"/>
    <property type="project" value="TreeGrafter"/>
</dbReference>
<keyword evidence="7" id="KW-0998">Cell outer membrane</keyword>
<dbReference type="Proteomes" id="UP000198916">
    <property type="component" value="Unassembled WGS sequence"/>
</dbReference>
<evidence type="ECO:0000313" key="9">
    <source>
        <dbReference type="EMBL" id="SEL91101.1"/>
    </source>
</evidence>
<sequence length="423" mass="47171">MIKYVVILFCCWLLAMQQSLQAQTPSLTLQESHALAIANYPMIKQHDLIAKSAQYAIEQAHTGYLPQININGQATYQSAVTQIPLQIPGIDVPSLSKDQYKLFGEVNQRLYDGGSIRLQKEAIEANAAVEEQALEVQLHDLKQRINQLFFGVLLLDAQLAQNDLLQKDLTTGLAKARAAIANGSALKSSADLLEAELLKAKQQTAELQASRKAYIQVLGLFINRSLNEHTVLQQPEDISPNPDINRPELDWYASRQQGLGIEGKMLTAKNLPMVGLFLQGGVGRPALNMLSNNMEAYYYGGVRLSIPISGFYTLRKERALLGMRHKTIDVQRETFLFNTDLAVRQQTTELQKYEQLLATDDTIIALRTSVKNAALAQLENGVINTADYLREVNAEDTAKVAKIRHEIQRLMTLYAIQHTTGNE</sequence>
<feature type="chain" id="PRO_5011570892" evidence="8">
    <location>
        <begin position="23"/>
        <end position="423"/>
    </location>
</feature>
<dbReference type="RefSeq" id="WP_090609078.1">
    <property type="nucleotide sequence ID" value="NZ_FNZR01000013.1"/>
</dbReference>
<dbReference type="GO" id="GO:0009279">
    <property type="term" value="C:cell outer membrane"/>
    <property type="evidence" value="ECO:0007669"/>
    <property type="project" value="UniProtKB-SubCell"/>
</dbReference>
<evidence type="ECO:0000256" key="2">
    <source>
        <dbReference type="ARBA" id="ARBA00007613"/>
    </source>
</evidence>
<dbReference type="Gene3D" id="1.20.1600.10">
    <property type="entry name" value="Outer membrane efflux proteins (OEP)"/>
    <property type="match status" value="1"/>
</dbReference>
<evidence type="ECO:0000256" key="5">
    <source>
        <dbReference type="ARBA" id="ARBA00022692"/>
    </source>
</evidence>
<accession>A0A1H7U289</accession>
<keyword evidence="8" id="KW-0732">Signal</keyword>
<evidence type="ECO:0000256" key="8">
    <source>
        <dbReference type="SAM" id="SignalP"/>
    </source>
</evidence>
<evidence type="ECO:0000256" key="3">
    <source>
        <dbReference type="ARBA" id="ARBA00022448"/>
    </source>
</evidence>
<dbReference type="AlphaFoldDB" id="A0A1H7U289"/>
<keyword evidence="3" id="KW-0813">Transport</keyword>
<dbReference type="SUPFAM" id="SSF56954">
    <property type="entry name" value="Outer membrane efflux proteins (OEP)"/>
    <property type="match status" value="1"/>
</dbReference>